<evidence type="ECO:0000313" key="2">
    <source>
        <dbReference type="EMBL" id="MDN5205095.1"/>
    </source>
</evidence>
<organism evidence="2 3">
    <name type="scientific">Splendidivirga corallicola</name>
    <dbReference type="NCBI Taxonomy" id="3051826"/>
    <lineage>
        <taxon>Bacteria</taxon>
        <taxon>Pseudomonadati</taxon>
        <taxon>Bacteroidota</taxon>
        <taxon>Cytophagia</taxon>
        <taxon>Cytophagales</taxon>
        <taxon>Splendidivirgaceae</taxon>
        <taxon>Splendidivirga</taxon>
    </lineage>
</organism>
<dbReference type="RefSeq" id="WP_346755117.1">
    <property type="nucleotide sequence ID" value="NZ_JAUJEA010000015.1"/>
</dbReference>
<reference evidence="2" key="1">
    <citation type="submission" date="2023-06" db="EMBL/GenBank/DDBJ databases">
        <title>Genomic of Parafulvivirga corallium.</title>
        <authorList>
            <person name="Wang G."/>
        </authorList>
    </citation>
    <scope>NUCLEOTIDE SEQUENCE</scope>
    <source>
        <strain evidence="2">BMA10</strain>
    </source>
</reference>
<evidence type="ECO:0000256" key="1">
    <source>
        <dbReference type="SAM" id="SignalP"/>
    </source>
</evidence>
<keyword evidence="1" id="KW-0732">Signal</keyword>
<sequence>MKSTKLKFSTLTAFLSLQLFLLNACSEQAPQTSKQWYKGNLHTHSYWSDGDEFPEMIMEWYKSNNYHFVALSDHNILAKGDYWIELPERELYQNAFKNYLSKYGNDWVVHKEDSGRIEVKLKTYEEYKPLFEEKGKFLIIQSEEITDRFEDKHIHVNATNIQELIEPQGGESVLEVLQNNINEVLKQRQETGVPMIPHINHPNFHYSISLEDIIQLEGERFFEVFNGHPQVHNFGDSAHVSTEEMWDQINIAYLSKQQPLIYGLATDDSHHYHEIDSKWSNAGRGWIMVQADSLNTTSLIDAMEEGKFYATTGITLSDLRFENNELKVEVQAEEGVHYKIEFIGCKTGEQEAKILNVAEGNTAIHKVDPEMLFVRAKITSDKPHSNPIETANFEMAWTQPVVFEKE</sequence>
<dbReference type="Gene3D" id="3.20.20.140">
    <property type="entry name" value="Metal-dependent hydrolases"/>
    <property type="match status" value="1"/>
</dbReference>
<comment type="caution">
    <text evidence="2">The sequence shown here is derived from an EMBL/GenBank/DDBJ whole genome shotgun (WGS) entry which is preliminary data.</text>
</comment>
<keyword evidence="3" id="KW-1185">Reference proteome</keyword>
<dbReference type="Proteomes" id="UP001172082">
    <property type="component" value="Unassembled WGS sequence"/>
</dbReference>
<feature type="chain" id="PRO_5045251461" evidence="1">
    <location>
        <begin position="25"/>
        <end position="406"/>
    </location>
</feature>
<protein>
    <submittedName>
        <fullName evidence="2">Histidinol-phosphatase</fullName>
    </submittedName>
</protein>
<dbReference type="InterPro" id="IPR016195">
    <property type="entry name" value="Pol/histidinol_Pase-like"/>
</dbReference>
<accession>A0ABT8L0C9</accession>
<dbReference type="SUPFAM" id="SSF89550">
    <property type="entry name" value="PHP domain-like"/>
    <property type="match status" value="1"/>
</dbReference>
<name>A0ABT8L0C9_9BACT</name>
<dbReference type="EMBL" id="JAUJEA010000015">
    <property type="protein sequence ID" value="MDN5205095.1"/>
    <property type="molecule type" value="Genomic_DNA"/>
</dbReference>
<feature type="signal peptide" evidence="1">
    <location>
        <begin position="1"/>
        <end position="24"/>
    </location>
</feature>
<dbReference type="InterPro" id="IPR052018">
    <property type="entry name" value="PHP_domain"/>
</dbReference>
<dbReference type="PANTHER" id="PTHR42924:SF11">
    <property type="entry name" value="POLYMERASE_HISTIDINOL PHOSPHATASE N-TERMINAL DOMAIN-CONTAINING PROTEIN"/>
    <property type="match status" value="1"/>
</dbReference>
<proteinExistence type="predicted"/>
<dbReference type="PANTHER" id="PTHR42924">
    <property type="entry name" value="EXONUCLEASE"/>
    <property type="match status" value="1"/>
</dbReference>
<evidence type="ECO:0000313" key="3">
    <source>
        <dbReference type="Proteomes" id="UP001172082"/>
    </source>
</evidence>
<gene>
    <name evidence="2" type="ORF">QQ008_27155</name>
</gene>